<dbReference type="EMBL" id="JARRAG010000002">
    <property type="protein sequence ID" value="MDG3006492.1"/>
    <property type="molecule type" value="Genomic_DNA"/>
</dbReference>
<keyword evidence="12" id="KW-1185">Reference proteome</keyword>
<feature type="binding site" evidence="9">
    <location>
        <position position="83"/>
    </location>
    <ligand>
        <name>substrate</name>
    </ligand>
</feature>
<comment type="pathway">
    <text evidence="9">Cofactor biosynthesis; coenzyme A biosynthesis; CoA from (R)-pantothenate: step 4/5.</text>
</comment>
<keyword evidence="4 9" id="KW-0547">Nucleotide-binding</keyword>
<comment type="cofactor">
    <cofactor evidence="9">
        <name>Mg(2+)</name>
        <dbReference type="ChEBI" id="CHEBI:18420"/>
    </cofactor>
</comment>
<evidence type="ECO:0000256" key="5">
    <source>
        <dbReference type="ARBA" id="ARBA00022840"/>
    </source>
</evidence>
<dbReference type="Gene3D" id="3.40.50.620">
    <property type="entry name" value="HUPs"/>
    <property type="match status" value="1"/>
</dbReference>
<gene>
    <name evidence="9 11" type="primary">coaD</name>
    <name evidence="11" type="ORF">PZE19_22200</name>
</gene>
<comment type="catalytic activity">
    <reaction evidence="8 9">
        <text>(R)-4'-phosphopantetheine + ATP + H(+) = 3'-dephospho-CoA + diphosphate</text>
        <dbReference type="Rhea" id="RHEA:19801"/>
        <dbReference type="ChEBI" id="CHEBI:15378"/>
        <dbReference type="ChEBI" id="CHEBI:30616"/>
        <dbReference type="ChEBI" id="CHEBI:33019"/>
        <dbReference type="ChEBI" id="CHEBI:57328"/>
        <dbReference type="ChEBI" id="CHEBI:61723"/>
        <dbReference type="EC" id="2.7.7.3"/>
    </reaction>
</comment>
<evidence type="ECO:0000256" key="6">
    <source>
        <dbReference type="ARBA" id="ARBA00022842"/>
    </source>
</evidence>
<evidence type="ECO:0000256" key="3">
    <source>
        <dbReference type="ARBA" id="ARBA00022695"/>
    </source>
</evidence>
<feature type="domain" description="Cytidyltransferase-like" evidence="10">
    <location>
        <begin position="15"/>
        <end position="143"/>
    </location>
</feature>
<proteinExistence type="inferred from homology"/>
<comment type="subcellular location">
    <subcellularLocation>
        <location evidence="9">Cytoplasm</location>
    </subcellularLocation>
</comment>
<name>A0ABT6FFX9_9BACT</name>
<dbReference type="GO" id="GO:0004595">
    <property type="term" value="F:pantetheine-phosphate adenylyltransferase activity"/>
    <property type="evidence" value="ECO:0007669"/>
    <property type="project" value="UniProtKB-EC"/>
</dbReference>
<evidence type="ECO:0000256" key="9">
    <source>
        <dbReference type="HAMAP-Rule" id="MF_00151"/>
    </source>
</evidence>
<dbReference type="HAMAP" id="MF_00151">
    <property type="entry name" value="PPAT_bact"/>
    <property type="match status" value="1"/>
</dbReference>
<keyword evidence="1 9" id="KW-0963">Cytoplasm</keyword>
<dbReference type="RefSeq" id="WP_277862788.1">
    <property type="nucleotide sequence ID" value="NZ_JARRAG010000002.1"/>
</dbReference>
<evidence type="ECO:0000313" key="12">
    <source>
        <dbReference type="Proteomes" id="UP001216907"/>
    </source>
</evidence>
<dbReference type="EC" id="2.7.7.3" evidence="9"/>
<comment type="caution">
    <text evidence="11">The sequence shown here is derived from an EMBL/GenBank/DDBJ whole genome shotgun (WGS) entry which is preliminary data.</text>
</comment>
<dbReference type="Pfam" id="PF01467">
    <property type="entry name" value="CTP_transf_like"/>
    <property type="match status" value="1"/>
</dbReference>
<feature type="site" description="Transition state stabilizer" evidence="9">
    <location>
        <position position="27"/>
    </location>
</feature>
<dbReference type="InterPro" id="IPR004821">
    <property type="entry name" value="Cyt_trans-like"/>
</dbReference>
<keyword evidence="6 9" id="KW-0460">Magnesium</keyword>
<feature type="binding site" evidence="9">
    <location>
        <position position="97"/>
    </location>
    <ligand>
        <name>substrate</name>
    </ligand>
</feature>
<organism evidence="11 12">
    <name type="scientific">Paludisphaera mucosa</name>
    <dbReference type="NCBI Taxonomy" id="3030827"/>
    <lineage>
        <taxon>Bacteria</taxon>
        <taxon>Pseudomonadati</taxon>
        <taxon>Planctomycetota</taxon>
        <taxon>Planctomycetia</taxon>
        <taxon>Isosphaerales</taxon>
        <taxon>Isosphaeraceae</taxon>
        <taxon>Paludisphaera</taxon>
    </lineage>
</organism>
<protein>
    <recommendedName>
        <fullName evidence="9">Phosphopantetheine adenylyltransferase</fullName>
        <ecNumber evidence="9">2.7.7.3</ecNumber>
    </recommendedName>
    <alternativeName>
        <fullName evidence="9">Dephospho-CoA pyrophosphorylase</fullName>
    </alternativeName>
    <alternativeName>
        <fullName evidence="9">Pantetheine-phosphate adenylyltransferase</fullName>
        <shortName evidence="9">PPAT</shortName>
    </alternativeName>
</protein>
<keyword evidence="5 9" id="KW-0067">ATP-binding</keyword>
<feature type="binding site" evidence="9">
    <location>
        <position position="108"/>
    </location>
    <ligand>
        <name>ATP</name>
        <dbReference type="ChEBI" id="CHEBI:30616"/>
    </ligand>
</feature>
<dbReference type="Proteomes" id="UP001216907">
    <property type="component" value="Unassembled WGS sequence"/>
</dbReference>
<keyword evidence="7 9" id="KW-0173">Coenzyme A biosynthesis</keyword>
<feature type="binding site" evidence="9">
    <location>
        <position position="19"/>
    </location>
    <ligand>
        <name>substrate</name>
    </ligand>
</feature>
<dbReference type="PANTHER" id="PTHR21342">
    <property type="entry name" value="PHOSPHOPANTETHEINE ADENYLYLTRANSFERASE"/>
    <property type="match status" value="1"/>
</dbReference>
<comment type="function">
    <text evidence="9">Reversibly transfers an adenylyl group from ATP to 4'-phosphopantetheine, yielding dephospho-CoA (dPCoA) and pyrophosphate.</text>
</comment>
<evidence type="ECO:0000256" key="1">
    <source>
        <dbReference type="ARBA" id="ARBA00022490"/>
    </source>
</evidence>
<comment type="similarity">
    <text evidence="9">Belongs to the bacterial CoaD family.</text>
</comment>
<dbReference type="PANTHER" id="PTHR21342:SF1">
    <property type="entry name" value="PHOSPHOPANTETHEINE ADENYLYLTRANSFERASE"/>
    <property type="match status" value="1"/>
</dbReference>
<dbReference type="CDD" id="cd02163">
    <property type="entry name" value="PPAT"/>
    <property type="match status" value="1"/>
</dbReference>
<sequence>MRPSEHPRDPFRTAVFTGTFDPISLGHLDVIRRGRLLFDHLVVGIGVHPSKTSLFTVEERIELAERVVAPFDNVSVESFEELTVQYVRRIGARVILRGLRTLTDMEYEFGMTLTNQRLDPEIETVFLMADGQYSHVSSSLVRQVAKFGGVDALKLFVPEILIEPILAKNRRHPAVDPYVDYDKRDASPPTTPP</sequence>
<dbReference type="NCBIfam" id="TIGR00125">
    <property type="entry name" value="cyt_tran_rel"/>
    <property type="match status" value="1"/>
</dbReference>
<dbReference type="SUPFAM" id="SSF52374">
    <property type="entry name" value="Nucleotidylyl transferase"/>
    <property type="match status" value="1"/>
</dbReference>
<evidence type="ECO:0000313" key="11">
    <source>
        <dbReference type="EMBL" id="MDG3006492.1"/>
    </source>
</evidence>
<reference evidence="11 12" key="1">
    <citation type="submission" date="2023-03" db="EMBL/GenBank/DDBJ databases">
        <title>Paludisphaera mucosa sp. nov. a novel planctomycete from northern fen.</title>
        <authorList>
            <person name="Ivanova A."/>
        </authorList>
    </citation>
    <scope>NUCLEOTIDE SEQUENCE [LARGE SCALE GENOMIC DNA]</scope>
    <source>
        <strain evidence="11 12">Pla2</strain>
    </source>
</reference>
<evidence type="ECO:0000256" key="7">
    <source>
        <dbReference type="ARBA" id="ARBA00022993"/>
    </source>
</evidence>
<evidence type="ECO:0000256" key="8">
    <source>
        <dbReference type="ARBA" id="ARBA00029346"/>
    </source>
</evidence>
<keyword evidence="2 9" id="KW-0808">Transferase</keyword>
<feature type="binding site" evidence="9">
    <location>
        <position position="27"/>
    </location>
    <ligand>
        <name>ATP</name>
        <dbReference type="ChEBI" id="CHEBI:30616"/>
    </ligand>
</feature>
<evidence type="ECO:0000256" key="2">
    <source>
        <dbReference type="ARBA" id="ARBA00022679"/>
    </source>
</evidence>
<feature type="binding site" evidence="9">
    <location>
        <begin position="98"/>
        <end position="100"/>
    </location>
    <ligand>
        <name>ATP</name>
        <dbReference type="ChEBI" id="CHEBI:30616"/>
    </ligand>
</feature>
<feature type="binding site" evidence="9">
    <location>
        <begin position="133"/>
        <end position="139"/>
    </location>
    <ligand>
        <name>ATP</name>
        <dbReference type="ChEBI" id="CHEBI:30616"/>
    </ligand>
</feature>
<accession>A0ABT6FFX9</accession>
<dbReference type="InterPro" id="IPR001980">
    <property type="entry name" value="PPAT"/>
</dbReference>
<keyword evidence="3 9" id="KW-0548">Nucleotidyltransferase</keyword>
<dbReference type="PRINTS" id="PR01020">
    <property type="entry name" value="LPSBIOSNTHSS"/>
</dbReference>
<comment type="subunit">
    <text evidence="9">Homohexamer.</text>
</comment>
<evidence type="ECO:0000259" key="10">
    <source>
        <dbReference type="Pfam" id="PF01467"/>
    </source>
</evidence>
<feature type="binding site" evidence="9">
    <location>
        <position position="51"/>
    </location>
    <ligand>
        <name>substrate</name>
    </ligand>
</feature>
<feature type="binding site" evidence="9">
    <location>
        <begin position="19"/>
        <end position="20"/>
    </location>
    <ligand>
        <name>ATP</name>
        <dbReference type="ChEBI" id="CHEBI:30616"/>
    </ligand>
</feature>
<evidence type="ECO:0000256" key="4">
    <source>
        <dbReference type="ARBA" id="ARBA00022741"/>
    </source>
</evidence>
<dbReference type="InterPro" id="IPR014729">
    <property type="entry name" value="Rossmann-like_a/b/a_fold"/>
</dbReference>
<dbReference type="NCBIfam" id="TIGR01510">
    <property type="entry name" value="coaD_prev_kdtB"/>
    <property type="match status" value="1"/>
</dbReference>